<protein>
    <submittedName>
        <fullName evidence="1">Transposase</fullName>
    </submittedName>
</protein>
<evidence type="ECO:0000313" key="2">
    <source>
        <dbReference type="Proteomes" id="UP001604277"/>
    </source>
</evidence>
<name>A0ABD1WQX7_9LAMI</name>
<dbReference type="AlphaFoldDB" id="A0ABD1WQX7"/>
<reference evidence="2" key="1">
    <citation type="submission" date="2024-07" db="EMBL/GenBank/DDBJ databases">
        <title>Two chromosome-level genome assemblies of Korean endemic species Abeliophyllum distichum and Forsythia ovata (Oleaceae).</title>
        <authorList>
            <person name="Jang H."/>
        </authorList>
    </citation>
    <scope>NUCLEOTIDE SEQUENCE [LARGE SCALE GENOMIC DNA]</scope>
</reference>
<accession>A0ABD1WQX7</accession>
<organism evidence="1 2">
    <name type="scientific">Forsythia ovata</name>
    <dbReference type="NCBI Taxonomy" id="205694"/>
    <lineage>
        <taxon>Eukaryota</taxon>
        <taxon>Viridiplantae</taxon>
        <taxon>Streptophyta</taxon>
        <taxon>Embryophyta</taxon>
        <taxon>Tracheophyta</taxon>
        <taxon>Spermatophyta</taxon>
        <taxon>Magnoliopsida</taxon>
        <taxon>eudicotyledons</taxon>
        <taxon>Gunneridae</taxon>
        <taxon>Pentapetalae</taxon>
        <taxon>asterids</taxon>
        <taxon>lamiids</taxon>
        <taxon>Lamiales</taxon>
        <taxon>Oleaceae</taxon>
        <taxon>Forsythieae</taxon>
        <taxon>Forsythia</taxon>
    </lineage>
</organism>
<comment type="caution">
    <text evidence="1">The sequence shown here is derived from an EMBL/GenBank/DDBJ whole genome shotgun (WGS) entry which is preliminary data.</text>
</comment>
<dbReference type="Proteomes" id="UP001604277">
    <property type="component" value="Unassembled WGS sequence"/>
</dbReference>
<proteinExistence type="predicted"/>
<gene>
    <name evidence="1" type="ORF">Fot_12275</name>
</gene>
<sequence>MRLATPECHVVITESDDEQEVQQHDKYVEPQVDQTTYDVTTGVQDPHCNEHQAPEKVTKNIDFNWDEPIVNESDEADFNWDEPYTSNHIDFNWDEPILATVGEEQATEQPLHQATDHIDCNWDEPAVDDVHSNYGLSDELESLNSDEDADEPRRRVREPIFNPKTVMSDLRFALDFNAGMKFEIVQVLIAALVEYSIKNGRPIQYVKNDSTRIQMRCKHPCP</sequence>
<evidence type="ECO:0000313" key="1">
    <source>
        <dbReference type="EMBL" id="KAL2550745.1"/>
    </source>
</evidence>
<keyword evidence="2" id="KW-1185">Reference proteome</keyword>
<dbReference type="EMBL" id="JBFOLJ010000003">
    <property type="protein sequence ID" value="KAL2550745.1"/>
    <property type="molecule type" value="Genomic_DNA"/>
</dbReference>